<proteinExistence type="predicted"/>
<protein>
    <submittedName>
        <fullName evidence="2">Uncharacterized protein</fullName>
    </submittedName>
</protein>
<evidence type="ECO:0000313" key="3">
    <source>
        <dbReference type="Proteomes" id="UP000438760"/>
    </source>
</evidence>
<dbReference type="Proteomes" id="UP000438760">
    <property type="component" value="Unassembled WGS sequence"/>
</dbReference>
<keyword evidence="1" id="KW-0732">Signal</keyword>
<comment type="caution">
    <text evidence="2">The sequence shown here is derived from an EMBL/GenBank/DDBJ whole genome shotgun (WGS) entry which is preliminary data.</text>
</comment>
<dbReference type="RefSeq" id="WP_155091346.1">
    <property type="nucleotide sequence ID" value="NZ_CP102754.1"/>
</dbReference>
<dbReference type="EMBL" id="WMJX01000005">
    <property type="protein sequence ID" value="MTG97298.1"/>
    <property type="molecule type" value="Genomic_DNA"/>
</dbReference>
<evidence type="ECO:0000256" key="1">
    <source>
        <dbReference type="SAM" id="SignalP"/>
    </source>
</evidence>
<dbReference type="AlphaFoldDB" id="A0A6I3LFR5"/>
<gene>
    <name evidence="2" type="ORF">GJV76_03980</name>
</gene>
<feature type="chain" id="PRO_5026066435" evidence="1">
    <location>
        <begin position="19"/>
        <end position="220"/>
    </location>
</feature>
<accession>A0A6I3LFR5</accession>
<evidence type="ECO:0000313" key="2">
    <source>
        <dbReference type="EMBL" id="MTG97298.1"/>
    </source>
</evidence>
<organism evidence="2 3">
    <name type="scientific">Myroides albus</name>
    <dbReference type="NCBI Taxonomy" id="2562892"/>
    <lineage>
        <taxon>Bacteria</taxon>
        <taxon>Pseudomonadati</taxon>
        <taxon>Bacteroidota</taxon>
        <taxon>Flavobacteriia</taxon>
        <taxon>Flavobacteriales</taxon>
        <taxon>Flavobacteriaceae</taxon>
        <taxon>Myroides</taxon>
    </lineage>
</organism>
<reference evidence="2 3" key="1">
    <citation type="submission" date="2019-11" db="EMBL/GenBank/DDBJ databases">
        <title>Genome of Strain BIT-d1.</title>
        <authorList>
            <person name="Yang Y."/>
        </authorList>
    </citation>
    <scope>NUCLEOTIDE SEQUENCE [LARGE SCALE GENOMIC DNA]</scope>
    <source>
        <strain evidence="2 3">BIT-d1</strain>
    </source>
</reference>
<sequence length="220" mass="25443">MNKIVTLLCIMLFASAQAQPLTDWQLMNLKGKVKRLKVHTYTDRSNIKWGDDTDYNFDDKGYIQSVTAYSIGESTGLKIIKKSLVYGAYENQKREIKGISGFTNRDYHEVQEWLYPTEYRSTIYAVFPSNNNKTILGRCDAEGRLIYETNKTHDMGSEEMYEYSEEGQLVCIVITTDDLFVQYTEVAQGALDAMGNPMETVYNHRDGFITTITYTYEYYE</sequence>
<feature type="signal peptide" evidence="1">
    <location>
        <begin position="1"/>
        <end position="18"/>
    </location>
</feature>
<keyword evidence="3" id="KW-1185">Reference proteome</keyword>
<dbReference type="OrthoDB" id="1450780at2"/>
<name>A0A6I3LFR5_9FLAO</name>